<dbReference type="Proteomes" id="UP001224926">
    <property type="component" value="Chromosome"/>
</dbReference>
<accession>A0AAF0PD79</accession>
<evidence type="ECO:0000256" key="1">
    <source>
        <dbReference type="SAM" id="MobiDB-lite"/>
    </source>
</evidence>
<evidence type="ECO:0008006" key="4">
    <source>
        <dbReference type="Google" id="ProtNLM"/>
    </source>
</evidence>
<dbReference type="EMBL" id="CP101873">
    <property type="protein sequence ID" value="WMT07314.1"/>
    <property type="molecule type" value="Genomic_DNA"/>
</dbReference>
<dbReference type="PROSITE" id="PS51257">
    <property type="entry name" value="PROKAR_LIPOPROTEIN"/>
    <property type="match status" value="1"/>
</dbReference>
<evidence type="ECO:0000313" key="2">
    <source>
        <dbReference type="EMBL" id="WMT07314.1"/>
    </source>
</evidence>
<dbReference type="RefSeq" id="WP_233274366.1">
    <property type="nucleotide sequence ID" value="NZ_CP101873.1"/>
</dbReference>
<feature type="compositionally biased region" description="Acidic residues" evidence="1">
    <location>
        <begin position="23"/>
        <end position="38"/>
    </location>
</feature>
<feature type="region of interest" description="Disordered" evidence="1">
    <location>
        <begin position="23"/>
        <end position="60"/>
    </location>
</feature>
<evidence type="ECO:0000313" key="3">
    <source>
        <dbReference type="Proteomes" id="UP001224926"/>
    </source>
</evidence>
<name>A0AAF0PD79_9EURY</name>
<protein>
    <recommendedName>
        <fullName evidence="4">Lipoprotein</fullName>
    </recommendedName>
</protein>
<keyword evidence="3" id="KW-1185">Reference proteome</keyword>
<gene>
    <name evidence="2" type="ORF">NP511_18240</name>
</gene>
<organism evidence="2 3">
    <name type="scientific">Natrinema thermotolerans</name>
    <dbReference type="NCBI Taxonomy" id="121872"/>
    <lineage>
        <taxon>Archaea</taxon>
        <taxon>Methanobacteriati</taxon>
        <taxon>Methanobacteriota</taxon>
        <taxon>Stenosarchaea group</taxon>
        <taxon>Halobacteria</taxon>
        <taxon>Halobacteriales</taxon>
        <taxon>Natrialbaceae</taxon>
        <taxon>Natrinema</taxon>
    </lineage>
</organism>
<dbReference type="GeneID" id="84215923"/>
<dbReference type="AlphaFoldDB" id="A0AAF0PD79"/>
<sequence>MLRPRRSLLAAIGSMALAGCLAGDDESPVNDSSPDDDLTPLPDDDRTLPPSGTDPNGYPDYDVDRLVAFDEIDPGETAIYLEPSAASITESERLTFTLFNESSGGFSYNPYAWQLHKRVDGRWHYVAPRGINEPAHTLEPGDNFAWDLSVDNDGIEDGRSIGGHGVAEPDPIAGLGGGEYVFGTDVDFDDGPAEGSVGFCARFDLETDSLSLTTTDAITSVEWAGDVIVASSDRVAPEDDDTRLGAYELVRTDDDVEGTELIRETLLRNDQLRDAIVLAREYDADRVRLEEYNAVTPIFGVDDTRYYHYDGEAYAISARVIDDD</sequence>
<proteinExistence type="predicted"/>
<reference evidence="2 3" key="1">
    <citation type="submission" date="2022-07" db="EMBL/GenBank/DDBJ databases">
        <title>Two temperate virus in Haloterrigena jeotgali A29.</title>
        <authorList>
            <person name="Deng X."/>
        </authorList>
    </citation>
    <scope>NUCLEOTIDE SEQUENCE [LARGE SCALE GENOMIC DNA]</scope>
    <source>
        <strain evidence="2 3">A29</strain>
    </source>
</reference>